<evidence type="ECO:0000256" key="1">
    <source>
        <dbReference type="SAM" id="MobiDB-lite"/>
    </source>
</evidence>
<keyword evidence="3" id="KW-1185">Reference proteome</keyword>
<proteinExistence type="predicted"/>
<reference evidence="2" key="1">
    <citation type="submission" date="2017-07" db="EMBL/GenBank/DDBJ databases">
        <title>Taro Niue Genome Assembly and Annotation.</title>
        <authorList>
            <person name="Atibalentja N."/>
            <person name="Keating K."/>
            <person name="Fields C.J."/>
        </authorList>
    </citation>
    <scope>NUCLEOTIDE SEQUENCE</scope>
    <source>
        <strain evidence="2">Niue_2</strain>
        <tissue evidence="2">Leaf</tissue>
    </source>
</reference>
<feature type="compositionally biased region" description="Polar residues" evidence="1">
    <location>
        <begin position="17"/>
        <end position="29"/>
    </location>
</feature>
<organism evidence="2 3">
    <name type="scientific">Colocasia esculenta</name>
    <name type="common">Wild taro</name>
    <name type="synonym">Arum esculentum</name>
    <dbReference type="NCBI Taxonomy" id="4460"/>
    <lineage>
        <taxon>Eukaryota</taxon>
        <taxon>Viridiplantae</taxon>
        <taxon>Streptophyta</taxon>
        <taxon>Embryophyta</taxon>
        <taxon>Tracheophyta</taxon>
        <taxon>Spermatophyta</taxon>
        <taxon>Magnoliopsida</taxon>
        <taxon>Liliopsida</taxon>
        <taxon>Araceae</taxon>
        <taxon>Aroideae</taxon>
        <taxon>Colocasieae</taxon>
        <taxon>Colocasia</taxon>
    </lineage>
</organism>
<feature type="region of interest" description="Disordered" evidence="1">
    <location>
        <begin position="1"/>
        <end position="29"/>
    </location>
</feature>
<evidence type="ECO:0000313" key="3">
    <source>
        <dbReference type="Proteomes" id="UP000652761"/>
    </source>
</evidence>
<gene>
    <name evidence="2" type="ORF">Taro_051352</name>
</gene>
<evidence type="ECO:0000313" key="2">
    <source>
        <dbReference type="EMBL" id="MQM18361.1"/>
    </source>
</evidence>
<accession>A0A843XGK2</accession>
<dbReference type="Proteomes" id="UP000652761">
    <property type="component" value="Unassembled WGS sequence"/>
</dbReference>
<feature type="non-terminal residue" evidence="2">
    <location>
        <position position="152"/>
    </location>
</feature>
<sequence length="152" mass="17286">MDLFSTAVARSHDSRCRSTPPNSRDMSRPTQLHSLVMKAGISTYPPLLDSCFEASRWPLAVDSEVPDPHAFPRGRYTRSAGDDVFSFCYPLRTFIDFLSFALDVVPMPHVMNVAAQLLGDLLDFSFWCHFNLGFCFCFSFWVEDVDECDPQE</sequence>
<comment type="caution">
    <text evidence="2">The sequence shown here is derived from an EMBL/GenBank/DDBJ whole genome shotgun (WGS) entry which is preliminary data.</text>
</comment>
<protein>
    <submittedName>
        <fullName evidence="2">Uncharacterized protein</fullName>
    </submittedName>
</protein>
<dbReference type="EMBL" id="NMUH01008135">
    <property type="protein sequence ID" value="MQM18361.1"/>
    <property type="molecule type" value="Genomic_DNA"/>
</dbReference>
<name>A0A843XGK2_COLES</name>
<dbReference type="AlphaFoldDB" id="A0A843XGK2"/>